<evidence type="ECO:0000313" key="1">
    <source>
        <dbReference type="EMBL" id="QJC51512.1"/>
    </source>
</evidence>
<dbReference type="RefSeq" id="WP_168907159.1">
    <property type="nucleotide sequence ID" value="NZ_CP051428.1"/>
</dbReference>
<sequence>MADSGASLKLLLCPSCFAREIDFLLAYDKADDEYYCQRCCYAGKEDNVTAFYRTFRDEKYKLYNVETQGG</sequence>
<dbReference type="Proteomes" id="UP000502136">
    <property type="component" value="Chromosome"/>
</dbReference>
<keyword evidence="2" id="KW-1185">Reference proteome</keyword>
<organism evidence="1 2">
    <name type="scientific">Paenibacillus albicereus</name>
    <dbReference type="NCBI Taxonomy" id="2726185"/>
    <lineage>
        <taxon>Bacteria</taxon>
        <taxon>Bacillati</taxon>
        <taxon>Bacillota</taxon>
        <taxon>Bacilli</taxon>
        <taxon>Bacillales</taxon>
        <taxon>Paenibacillaceae</taxon>
        <taxon>Paenibacillus</taxon>
    </lineage>
</organism>
<dbReference type="EMBL" id="CP051428">
    <property type="protein sequence ID" value="QJC51512.1"/>
    <property type="molecule type" value="Genomic_DNA"/>
</dbReference>
<accession>A0A6H2GVU4</accession>
<name>A0A6H2GVU4_9BACL</name>
<dbReference type="KEGG" id="palr:HGI30_08090"/>
<gene>
    <name evidence="1" type="ORF">HGI30_08090</name>
</gene>
<dbReference type="AlphaFoldDB" id="A0A6H2GVU4"/>
<evidence type="ECO:0000313" key="2">
    <source>
        <dbReference type="Proteomes" id="UP000502136"/>
    </source>
</evidence>
<protein>
    <submittedName>
        <fullName evidence="1">Uncharacterized protein</fullName>
    </submittedName>
</protein>
<reference evidence="1 2" key="1">
    <citation type="submission" date="2020-04" db="EMBL/GenBank/DDBJ databases">
        <title>Novel Paenibacillus strain UniB2 isolated from commercial digestive syrup.</title>
        <authorList>
            <person name="Thorat V."/>
            <person name="Kirdat K."/>
            <person name="Tiwarekar B."/>
            <person name="Yadav A."/>
        </authorList>
    </citation>
    <scope>NUCLEOTIDE SEQUENCE [LARGE SCALE GENOMIC DNA]</scope>
    <source>
        <strain evidence="1 2">UniB2</strain>
    </source>
</reference>
<proteinExistence type="predicted"/>